<protein>
    <recommendedName>
        <fullName evidence="6">Organic cation transporter-like protein 2</fullName>
    </recommendedName>
</protein>
<dbReference type="FunFam" id="1.20.1250.20:FF:000297">
    <property type="entry name" value="Solute carrier family 22 member 18"/>
    <property type="match status" value="1"/>
</dbReference>
<dbReference type="EMBL" id="WAAF01011610">
    <property type="protein sequence ID" value="NXX45339.1"/>
    <property type="molecule type" value="Genomic_DNA"/>
</dbReference>
<evidence type="ECO:0000256" key="4">
    <source>
        <dbReference type="ARBA" id="ARBA00022989"/>
    </source>
</evidence>
<dbReference type="Pfam" id="PF07690">
    <property type="entry name" value="MFS_1"/>
    <property type="match status" value="1"/>
</dbReference>
<feature type="transmembrane region" description="Helical" evidence="9">
    <location>
        <begin position="38"/>
        <end position="59"/>
    </location>
</feature>
<dbReference type="InterPro" id="IPR020846">
    <property type="entry name" value="MFS_dom"/>
</dbReference>
<feature type="transmembrane region" description="Helical" evidence="9">
    <location>
        <begin position="71"/>
        <end position="92"/>
    </location>
</feature>
<feature type="transmembrane region" description="Helical" evidence="9">
    <location>
        <begin position="247"/>
        <end position="267"/>
    </location>
</feature>
<name>A0A852J9B3_9PICI</name>
<evidence type="ECO:0000256" key="2">
    <source>
        <dbReference type="ARBA" id="ARBA00022475"/>
    </source>
</evidence>
<feature type="transmembrane region" description="Helical" evidence="9">
    <location>
        <begin position="279"/>
        <end position="298"/>
    </location>
</feature>
<evidence type="ECO:0000256" key="7">
    <source>
        <dbReference type="ARBA" id="ARBA00093348"/>
    </source>
</evidence>
<evidence type="ECO:0000313" key="12">
    <source>
        <dbReference type="Proteomes" id="UP000627253"/>
    </source>
</evidence>
<evidence type="ECO:0000256" key="8">
    <source>
        <dbReference type="SAM" id="MobiDB-lite"/>
    </source>
</evidence>
<dbReference type="InterPro" id="IPR011701">
    <property type="entry name" value="MFS"/>
</dbReference>
<evidence type="ECO:0000259" key="10">
    <source>
        <dbReference type="PROSITE" id="PS50850"/>
    </source>
</evidence>
<evidence type="ECO:0000256" key="5">
    <source>
        <dbReference type="ARBA" id="ARBA00023136"/>
    </source>
</evidence>
<gene>
    <name evidence="11" type="primary">Slc22a18</name>
    <name evidence="11" type="ORF">TRILEU_R05296</name>
</gene>
<keyword evidence="3 9" id="KW-0812">Transmembrane</keyword>
<dbReference type="GO" id="GO:0022857">
    <property type="term" value="F:transmembrane transporter activity"/>
    <property type="evidence" value="ECO:0007669"/>
    <property type="project" value="InterPro"/>
</dbReference>
<feature type="transmembrane region" description="Helical" evidence="9">
    <location>
        <begin position="334"/>
        <end position="356"/>
    </location>
</feature>
<feature type="transmembrane region" description="Helical" evidence="9">
    <location>
        <begin position="104"/>
        <end position="129"/>
    </location>
</feature>
<dbReference type="PROSITE" id="PS50850">
    <property type="entry name" value="MFS"/>
    <property type="match status" value="1"/>
</dbReference>
<evidence type="ECO:0000256" key="6">
    <source>
        <dbReference type="ARBA" id="ARBA00078639"/>
    </source>
</evidence>
<reference evidence="11" key="1">
    <citation type="submission" date="2020-02" db="EMBL/GenBank/DDBJ databases">
        <title>Bird 10,000 Genomes (B10K) Project - Family phase.</title>
        <authorList>
            <person name="Zhang G."/>
        </authorList>
    </citation>
    <scope>NUCLEOTIDE SEQUENCE</scope>
    <source>
        <strain evidence="11">B10K-DU-002-37</strain>
        <tissue evidence="11">Muscle</tissue>
    </source>
</reference>
<feature type="non-terminal residue" evidence="11">
    <location>
        <position position="427"/>
    </location>
</feature>
<dbReference type="AlphaFoldDB" id="A0A852J9B3"/>
<feature type="transmembrane region" description="Helical" evidence="9">
    <location>
        <begin position="393"/>
        <end position="415"/>
    </location>
</feature>
<dbReference type="PANTHER" id="PTHR24002:SF3">
    <property type="entry name" value="SOLUTE CARRIER FAMILY 22 MEMBER 18"/>
    <property type="match status" value="1"/>
</dbReference>
<dbReference type="InterPro" id="IPR001958">
    <property type="entry name" value="Tet-R_TetA/multi-R_MdtG-like"/>
</dbReference>
<keyword evidence="12" id="KW-1185">Reference proteome</keyword>
<evidence type="ECO:0000256" key="3">
    <source>
        <dbReference type="ARBA" id="ARBA00022692"/>
    </source>
</evidence>
<dbReference type="PANTHER" id="PTHR24002">
    <property type="entry name" value="SOLUTE CARRIER FAMILY 22 MEMBER 18"/>
    <property type="match status" value="1"/>
</dbReference>
<feature type="non-terminal residue" evidence="11">
    <location>
        <position position="1"/>
    </location>
</feature>
<evidence type="ECO:0000256" key="9">
    <source>
        <dbReference type="SAM" id="Phobius"/>
    </source>
</evidence>
<accession>A0A852J9B3</accession>
<proteinExistence type="predicted"/>
<feature type="transmembrane region" description="Helical" evidence="9">
    <location>
        <begin position="189"/>
        <end position="210"/>
    </location>
</feature>
<keyword evidence="2" id="KW-1003">Cell membrane</keyword>
<evidence type="ECO:0000313" key="11">
    <source>
        <dbReference type="EMBL" id="NXX45339.1"/>
    </source>
</evidence>
<comment type="subcellular location">
    <subcellularLocation>
        <location evidence="1">Apical cell membrane</location>
        <topology evidence="1">Multi-pass membrane protein</topology>
    </subcellularLocation>
</comment>
<comment type="function">
    <text evidence="7">May act as a transporter of organic cations based on a proton efflux antiport mechanism. May play a role in the transport of chloroquine and quinidine-related compounds in kidney. Plays a role in the regulation of lipid metabolism.</text>
</comment>
<dbReference type="GO" id="GO:0005635">
    <property type="term" value="C:nuclear envelope"/>
    <property type="evidence" value="ECO:0007669"/>
    <property type="project" value="TreeGrafter"/>
</dbReference>
<dbReference type="InterPro" id="IPR036259">
    <property type="entry name" value="MFS_trans_sf"/>
</dbReference>
<keyword evidence="5 9" id="KW-0472">Membrane</keyword>
<dbReference type="GO" id="GO:0016324">
    <property type="term" value="C:apical plasma membrane"/>
    <property type="evidence" value="ECO:0007669"/>
    <property type="project" value="UniProtKB-SubCell"/>
</dbReference>
<feature type="domain" description="Major facilitator superfamily (MFS) profile" evidence="10">
    <location>
        <begin position="35"/>
        <end position="421"/>
    </location>
</feature>
<comment type="caution">
    <text evidence="11">The sequence shown here is derived from an EMBL/GenBank/DDBJ whole genome shotgun (WGS) entry which is preliminary data.</text>
</comment>
<feature type="transmembrane region" description="Helical" evidence="9">
    <location>
        <begin position="160"/>
        <end position="182"/>
    </location>
</feature>
<dbReference type="CDD" id="cd17331">
    <property type="entry name" value="MFS_SLC22A18"/>
    <property type="match status" value="1"/>
</dbReference>
<dbReference type="PRINTS" id="PR01035">
    <property type="entry name" value="TCRTETA"/>
</dbReference>
<dbReference type="Proteomes" id="UP000627253">
    <property type="component" value="Unassembled WGS sequence"/>
</dbReference>
<sequence length="427" mass="45800">TSTMSMKANSAGVEGASGMKSKTLGESDSLREAKRRQVILVAYVVTALELTFLFMQLGVMPYLAKSLGLDLVGFGYLQTTFGVLQLVGGPIFGRFADKFGTRAALILSCASGSAFFLLTSISTSIPLLFLSRLPAVFMHGLPGAQKVITDLTAPSQRADALGKLGLCFGVGIIFGSGLGGVLSTKFGVFVPMYVGLVGTLINTMIAMAWIPLQPKAKSDHHVTEQSDVFSIREILRLMKFPGVMEVFIIKVFSGLPTGLFMIMFSIISMDFFGLEAVESGYLMSYFGVLQMVIQGLVIGKLSKHCTERTLLRLSVFVFGVAGLGMALMRTVWHYCIVAVPLTFAFSMVVTITDSILTKAVPSSDTGTMLGICASVQPLTRTVGPTIGGVLYKAFGVSSFGYLQLIVNVGLFVYLLKSKIPLDETKSH</sequence>
<dbReference type="SUPFAM" id="SSF103473">
    <property type="entry name" value="MFS general substrate transporter"/>
    <property type="match status" value="1"/>
</dbReference>
<dbReference type="OrthoDB" id="440553at2759"/>
<keyword evidence="4 9" id="KW-1133">Transmembrane helix</keyword>
<feature type="transmembrane region" description="Helical" evidence="9">
    <location>
        <begin position="310"/>
        <end position="327"/>
    </location>
</feature>
<dbReference type="Gene3D" id="1.20.1250.20">
    <property type="entry name" value="MFS general substrate transporter like domains"/>
    <property type="match status" value="1"/>
</dbReference>
<feature type="region of interest" description="Disordered" evidence="8">
    <location>
        <begin position="1"/>
        <end position="23"/>
    </location>
</feature>
<evidence type="ECO:0000256" key="1">
    <source>
        <dbReference type="ARBA" id="ARBA00004424"/>
    </source>
</evidence>
<organism evidence="11 12">
    <name type="scientific">Tricholaema leucomelas</name>
    <name type="common">pied barbet</name>
    <dbReference type="NCBI Taxonomy" id="240729"/>
    <lineage>
        <taxon>Eukaryota</taxon>
        <taxon>Metazoa</taxon>
        <taxon>Chordata</taxon>
        <taxon>Craniata</taxon>
        <taxon>Vertebrata</taxon>
        <taxon>Euteleostomi</taxon>
        <taxon>Archelosauria</taxon>
        <taxon>Archosauria</taxon>
        <taxon>Dinosauria</taxon>
        <taxon>Saurischia</taxon>
        <taxon>Theropoda</taxon>
        <taxon>Coelurosauria</taxon>
        <taxon>Aves</taxon>
        <taxon>Neognathae</taxon>
        <taxon>Neoaves</taxon>
        <taxon>Telluraves</taxon>
        <taxon>Coraciimorphae</taxon>
        <taxon>Piciformes</taxon>
        <taxon>Lybiidae</taxon>
        <taxon>Tricholaema lacrymosa</taxon>
    </lineage>
</organism>